<evidence type="ECO:0000256" key="9">
    <source>
        <dbReference type="ARBA" id="ARBA00022679"/>
    </source>
</evidence>
<evidence type="ECO:0000256" key="7">
    <source>
        <dbReference type="ARBA" id="ARBA00022490"/>
    </source>
</evidence>
<dbReference type="CDD" id="cd06223">
    <property type="entry name" value="PRTases_typeI"/>
    <property type="match status" value="1"/>
</dbReference>
<dbReference type="KEGG" id="adg:Adeg_0886"/>
<dbReference type="RefSeq" id="WP_015738901.1">
    <property type="nucleotide sequence ID" value="NC_013385.1"/>
</dbReference>
<dbReference type="GO" id="GO:0046100">
    <property type="term" value="P:hypoxanthine metabolic process"/>
    <property type="evidence" value="ECO:0007669"/>
    <property type="project" value="TreeGrafter"/>
</dbReference>
<sequence>MWQEIDRVLISREEIAARLEDLAGTIASELAGGELLVIGVLKGAVIFLADLVRKLPFPVEIDFLAVSSYGKSSVSSGVVRITKDLDYDITGRRVLLVEDIVDTGLTLNYLLGHLKSRQPQLLKVCVLLDKPERRKVPVQVDYVGFTIPDEFVVGYGLDYAGRYRNLPDICVLKREVYQAPRA</sequence>
<organism evidence="18 19">
    <name type="scientific">Ammonifex degensii (strain DSM 10501 / KC4)</name>
    <dbReference type="NCBI Taxonomy" id="429009"/>
    <lineage>
        <taxon>Bacteria</taxon>
        <taxon>Bacillati</taxon>
        <taxon>Bacillota</taxon>
        <taxon>Clostridia</taxon>
        <taxon>Thermoanaerobacterales</taxon>
        <taxon>Thermoanaerobacteraceae</taxon>
        <taxon>Ammonifex</taxon>
    </lineage>
</organism>
<evidence type="ECO:0000256" key="8">
    <source>
        <dbReference type="ARBA" id="ARBA00022676"/>
    </source>
</evidence>
<dbReference type="GO" id="GO:0005829">
    <property type="term" value="C:cytosol"/>
    <property type="evidence" value="ECO:0007669"/>
    <property type="project" value="TreeGrafter"/>
</dbReference>
<dbReference type="GO" id="GO:0052657">
    <property type="term" value="F:guanine phosphoribosyltransferase activity"/>
    <property type="evidence" value="ECO:0007669"/>
    <property type="project" value="UniProtKB-ARBA"/>
</dbReference>
<name>C9RCP7_AMMDK</name>
<dbReference type="GO" id="GO:0006166">
    <property type="term" value="P:purine ribonucleoside salvage"/>
    <property type="evidence" value="ECO:0007669"/>
    <property type="project" value="UniProtKB-KW"/>
</dbReference>
<evidence type="ECO:0000256" key="4">
    <source>
        <dbReference type="ARBA" id="ARBA00004669"/>
    </source>
</evidence>
<evidence type="ECO:0000256" key="5">
    <source>
        <dbReference type="ARBA" id="ARBA00004676"/>
    </source>
</evidence>
<evidence type="ECO:0000256" key="10">
    <source>
        <dbReference type="ARBA" id="ARBA00022723"/>
    </source>
</evidence>
<comment type="subcellular location">
    <subcellularLocation>
        <location evidence="3 16">Cytoplasm</location>
    </subcellularLocation>
</comment>
<dbReference type="Gene3D" id="3.40.50.2020">
    <property type="match status" value="1"/>
</dbReference>
<dbReference type="OrthoDB" id="9802824at2"/>
<proteinExistence type="inferred from homology"/>
<dbReference type="UniPathway" id="UPA00591">
    <property type="reaction ID" value="UER00648"/>
</dbReference>
<dbReference type="InterPro" id="IPR029057">
    <property type="entry name" value="PRTase-like"/>
</dbReference>
<evidence type="ECO:0000256" key="11">
    <source>
        <dbReference type="ARBA" id="ARBA00022726"/>
    </source>
</evidence>
<comment type="cofactor">
    <cofactor evidence="1 16">
        <name>Mg(2+)</name>
        <dbReference type="ChEBI" id="CHEBI:18420"/>
    </cofactor>
</comment>
<feature type="domain" description="Phosphoribosyltransferase" evidence="17">
    <location>
        <begin position="14"/>
        <end position="159"/>
    </location>
</feature>
<evidence type="ECO:0000256" key="15">
    <source>
        <dbReference type="ARBA" id="ARBA00049402"/>
    </source>
</evidence>
<dbReference type="PANTHER" id="PTHR43340:SF1">
    <property type="entry name" value="HYPOXANTHINE PHOSPHORIBOSYLTRANSFERASE"/>
    <property type="match status" value="1"/>
</dbReference>
<keyword evidence="12 16" id="KW-0547">Nucleotide-binding</keyword>
<comment type="catalytic activity">
    <reaction evidence="14">
        <text>GMP + diphosphate = guanine + 5-phospho-alpha-D-ribose 1-diphosphate</text>
        <dbReference type="Rhea" id="RHEA:25424"/>
        <dbReference type="ChEBI" id="CHEBI:16235"/>
        <dbReference type="ChEBI" id="CHEBI:33019"/>
        <dbReference type="ChEBI" id="CHEBI:58017"/>
        <dbReference type="ChEBI" id="CHEBI:58115"/>
        <dbReference type="EC" id="2.4.2.8"/>
    </reaction>
    <physiologicalReaction direction="right-to-left" evidence="14">
        <dbReference type="Rhea" id="RHEA:25426"/>
    </physiologicalReaction>
</comment>
<dbReference type="HOGENOM" id="CLU_073615_0_0_9"/>
<dbReference type="EMBL" id="CP001785">
    <property type="protein sequence ID" value="ACX52024.1"/>
    <property type="molecule type" value="Genomic_DNA"/>
</dbReference>
<accession>C9RCP7</accession>
<protein>
    <recommendedName>
        <fullName evidence="16">Hypoxanthine phosphoribosyltransferase</fullName>
        <ecNumber evidence="16">2.4.2.8</ecNumber>
    </recommendedName>
</protein>
<evidence type="ECO:0000256" key="16">
    <source>
        <dbReference type="RuleBase" id="RU364099"/>
    </source>
</evidence>
<keyword evidence="10 16" id="KW-0479">Metal-binding</keyword>
<evidence type="ECO:0000259" key="17">
    <source>
        <dbReference type="Pfam" id="PF00156"/>
    </source>
</evidence>
<evidence type="ECO:0000256" key="2">
    <source>
        <dbReference type="ARBA" id="ARBA00002049"/>
    </source>
</evidence>
<comment type="function">
    <text evidence="2">Purine salvage pathway enzyme that catalyzes the transfer of the ribosyl-5-phosphate group from 5-phospho-alpha-D-ribose 1-diphosphate (PRPP) to the N9 position of the 6-oxopurines hypoxanthine and guanine to form the corresponding ribonucleotides IMP (inosine 5'-monophosphate) and GMP (guanosine 5'-monophosphate), with the release of PPi.</text>
</comment>
<comment type="catalytic activity">
    <reaction evidence="15">
        <text>IMP + diphosphate = hypoxanthine + 5-phospho-alpha-D-ribose 1-diphosphate</text>
        <dbReference type="Rhea" id="RHEA:17973"/>
        <dbReference type="ChEBI" id="CHEBI:17368"/>
        <dbReference type="ChEBI" id="CHEBI:33019"/>
        <dbReference type="ChEBI" id="CHEBI:58017"/>
        <dbReference type="ChEBI" id="CHEBI:58053"/>
        <dbReference type="EC" id="2.4.2.8"/>
    </reaction>
    <physiologicalReaction direction="right-to-left" evidence="15">
        <dbReference type="Rhea" id="RHEA:17975"/>
    </physiologicalReaction>
</comment>
<dbReference type="PANTHER" id="PTHR43340">
    <property type="entry name" value="HYPOXANTHINE-GUANINE PHOSPHORIBOSYLTRANSFERASE"/>
    <property type="match status" value="1"/>
</dbReference>
<dbReference type="FunFam" id="3.40.50.2020:FF:000006">
    <property type="entry name" value="Hypoxanthine phosphoribosyltransferase"/>
    <property type="match status" value="1"/>
</dbReference>
<evidence type="ECO:0000313" key="19">
    <source>
        <dbReference type="Proteomes" id="UP000002620"/>
    </source>
</evidence>
<evidence type="ECO:0000256" key="14">
    <source>
        <dbReference type="ARBA" id="ARBA00048811"/>
    </source>
</evidence>
<reference evidence="18 19" key="1">
    <citation type="submission" date="2009-10" db="EMBL/GenBank/DDBJ databases">
        <title>Complete sequence of chromosome of Ammonifex degensii KC4.</title>
        <authorList>
            <consortium name="US DOE Joint Genome Institute"/>
            <person name="Kerfeld C."/>
            <person name="Goodner B."/>
            <person name="Huber H."/>
            <person name="Stetter K."/>
            <person name="Lucas S."/>
            <person name="Copeland A."/>
            <person name="Lapidus A."/>
            <person name="Glavina del Rio T."/>
            <person name="Dalin E."/>
            <person name="Tice H."/>
            <person name="Bruce D."/>
            <person name="Goodwin L."/>
            <person name="Pitluck S."/>
            <person name="Saunders E."/>
            <person name="Brettin T."/>
            <person name="Detter J.C."/>
            <person name="Han C."/>
            <person name="Larimer F."/>
            <person name="Land M."/>
            <person name="Hauser L."/>
            <person name="Kyrpides N."/>
            <person name="Ovchinnikova G."/>
            <person name="Richardson P."/>
        </authorList>
    </citation>
    <scope>NUCLEOTIDE SEQUENCE [LARGE SCALE GENOMIC DNA]</scope>
    <source>
        <strain evidence="19">DSM 10501 / KC4</strain>
    </source>
</reference>
<dbReference type="GO" id="GO:0032264">
    <property type="term" value="P:IMP salvage"/>
    <property type="evidence" value="ECO:0007669"/>
    <property type="project" value="UniProtKB-UniPathway"/>
</dbReference>
<evidence type="ECO:0000256" key="12">
    <source>
        <dbReference type="ARBA" id="ARBA00022741"/>
    </source>
</evidence>
<dbReference type="InterPro" id="IPR005904">
    <property type="entry name" value="Hxn_phspho_trans"/>
</dbReference>
<dbReference type="EC" id="2.4.2.8" evidence="16"/>
<dbReference type="SUPFAM" id="SSF53271">
    <property type="entry name" value="PRTase-like"/>
    <property type="match status" value="1"/>
</dbReference>
<dbReference type="GO" id="GO:0000166">
    <property type="term" value="F:nucleotide binding"/>
    <property type="evidence" value="ECO:0007669"/>
    <property type="project" value="UniProtKB-KW"/>
</dbReference>
<gene>
    <name evidence="18" type="ordered locus">Adeg_0886</name>
</gene>
<keyword evidence="9 16" id="KW-0808">Transferase</keyword>
<evidence type="ECO:0000313" key="18">
    <source>
        <dbReference type="EMBL" id="ACX52024.1"/>
    </source>
</evidence>
<dbReference type="Proteomes" id="UP000002620">
    <property type="component" value="Chromosome"/>
</dbReference>
<dbReference type="AlphaFoldDB" id="C9RCP7"/>
<comment type="pathway">
    <text evidence="4 16">Purine metabolism; IMP biosynthesis via salvage pathway; IMP from hypoxanthine: step 1/1.</text>
</comment>
<evidence type="ECO:0000256" key="3">
    <source>
        <dbReference type="ARBA" id="ARBA00004496"/>
    </source>
</evidence>
<evidence type="ECO:0000256" key="13">
    <source>
        <dbReference type="ARBA" id="ARBA00022842"/>
    </source>
</evidence>
<comment type="pathway">
    <text evidence="5">Purine metabolism; GMP biosynthesis via salvage pathway; GMP from guanine: step 1/1.</text>
</comment>
<keyword evidence="11 16" id="KW-0660">Purine salvage</keyword>
<dbReference type="InterPro" id="IPR050408">
    <property type="entry name" value="HGPRT"/>
</dbReference>
<keyword evidence="7 16" id="KW-0963">Cytoplasm</keyword>
<dbReference type="GO" id="GO:0004422">
    <property type="term" value="F:hypoxanthine phosphoribosyltransferase activity"/>
    <property type="evidence" value="ECO:0007669"/>
    <property type="project" value="InterPro"/>
</dbReference>
<evidence type="ECO:0000256" key="1">
    <source>
        <dbReference type="ARBA" id="ARBA00001946"/>
    </source>
</evidence>
<keyword evidence="13 16" id="KW-0460">Magnesium</keyword>
<dbReference type="Pfam" id="PF00156">
    <property type="entry name" value="Pribosyltran"/>
    <property type="match status" value="1"/>
</dbReference>
<dbReference type="InterPro" id="IPR000836">
    <property type="entry name" value="PRTase_dom"/>
</dbReference>
<dbReference type="GO" id="GO:0000287">
    <property type="term" value="F:magnesium ion binding"/>
    <property type="evidence" value="ECO:0007669"/>
    <property type="project" value="TreeGrafter"/>
</dbReference>
<keyword evidence="19" id="KW-1185">Reference proteome</keyword>
<comment type="similarity">
    <text evidence="6 16">Belongs to the purine/pyrimidine phosphoribosyltransferase family.</text>
</comment>
<dbReference type="eggNOG" id="COG0634">
    <property type="taxonomic scope" value="Bacteria"/>
</dbReference>
<dbReference type="GO" id="GO:0032263">
    <property type="term" value="P:GMP salvage"/>
    <property type="evidence" value="ECO:0007669"/>
    <property type="project" value="TreeGrafter"/>
</dbReference>
<evidence type="ECO:0000256" key="6">
    <source>
        <dbReference type="ARBA" id="ARBA00008391"/>
    </source>
</evidence>
<dbReference type="STRING" id="429009.Adeg_0886"/>
<keyword evidence="8 16" id="KW-0328">Glycosyltransferase</keyword>
<dbReference type="GO" id="GO:0006178">
    <property type="term" value="P:guanine salvage"/>
    <property type="evidence" value="ECO:0007669"/>
    <property type="project" value="TreeGrafter"/>
</dbReference>
<dbReference type="NCBIfam" id="TIGR01203">
    <property type="entry name" value="HGPRTase"/>
    <property type="match status" value="1"/>
</dbReference>